<evidence type="ECO:0000256" key="7">
    <source>
        <dbReference type="ARBA" id="ARBA00022842"/>
    </source>
</evidence>
<comment type="cofactor">
    <cofactor evidence="9">
        <name>Mg(2+)</name>
        <dbReference type="ChEBI" id="CHEBI:18420"/>
    </cofactor>
    <text evidence="9">Binds 2 magnesium ions per subunit.</text>
</comment>
<dbReference type="Pfam" id="PF18913">
    <property type="entry name" value="FBPase_C"/>
    <property type="match status" value="1"/>
</dbReference>
<sequence>MLNLSDFLAEQATQFQLAPSLTEVVATLALACKAVAHEISHGALRGNMGEADQQNVQGEQQKTLDLISNDIFVQMAAQSPQVAALASEELEHAQIFTGKQAPYLLVFDPLDGSSNINLNLSVGSIFSILKAPEGHIDEAAFLQSGNQQLAAGYALYGTSTMLVLTLGHGVYGFTLDPEQGEFYLTHPALTITASTQEFAVNMSNQRFWQPPVQRYIEECIAGKSGPRGKDFNMRWVATMVAEVHRLLVRGGVFLYPLDSRSVGRGGRLRLLYEANPMGWLVEQASGLASTGHRNILEVEPGSLHQRVAVILGAREEVERLQEFHSFTDPTA</sequence>
<keyword evidence="6 9" id="KW-0378">Hydrolase</keyword>
<evidence type="ECO:0000313" key="14">
    <source>
        <dbReference type="Proteomes" id="UP001617669"/>
    </source>
</evidence>
<protein>
    <recommendedName>
        <fullName evidence="9">Fructose-1,6-bisphosphatase class 1</fullName>
        <shortName evidence="9">FBPase class 1</shortName>
        <ecNumber evidence="9">3.1.3.11</ecNumber>
    </recommendedName>
    <alternativeName>
        <fullName evidence="9">D-fructose-1,6-bisphosphate 1-phosphohydrolase class 1</fullName>
    </alternativeName>
</protein>
<comment type="subunit">
    <text evidence="9">Homotetramer.</text>
</comment>
<evidence type="ECO:0000259" key="11">
    <source>
        <dbReference type="Pfam" id="PF00316"/>
    </source>
</evidence>
<dbReference type="PROSITE" id="PS00124">
    <property type="entry name" value="FBPASE"/>
    <property type="match status" value="1"/>
</dbReference>
<dbReference type="InterPro" id="IPR044015">
    <property type="entry name" value="FBPase_C_dom"/>
</dbReference>
<organism evidence="13 14">
    <name type="scientific">Methylobacillus methanolivorans</name>
    <dbReference type="NCBI Taxonomy" id="1848927"/>
    <lineage>
        <taxon>Bacteria</taxon>
        <taxon>Pseudomonadati</taxon>
        <taxon>Pseudomonadota</taxon>
        <taxon>Betaproteobacteria</taxon>
        <taxon>Nitrosomonadales</taxon>
        <taxon>Methylophilaceae</taxon>
        <taxon>Methylobacillus</taxon>
    </lineage>
</organism>
<comment type="caution">
    <text evidence="13">The sequence shown here is derived from an EMBL/GenBank/DDBJ whole genome shotgun (WGS) entry which is preliminary data.</text>
</comment>
<accession>A0ABW8GKP6</accession>
<evidence type="ECO:0000256" key="9">
    <source>
        <dbReference type="HAMAP-Rule" id="MF_01855"/>
    </source>
</evidence>
<dbReference type="NCBIfam" id="NF006780">
    <property type="entry name" value="PRK09293.1-4"/>
    <property type="match status" value="1"/>
</dbReference>
<feature type="domain" description="Fructose-1-6-bisphosphatase class 1 C-terminal" evidence="12">
    <location>
        <begin position="192"/>
        <end position="324"/>
    </location>
</feature>
<feature type="binding site" evidence="9">
    <location>
        <position position="201"/>
    </location>
    <ligand>
        <name>substrate</name>
    </ligand>
</feature>
<dbReference type="PIRSF" id="PIRSF000904">
    <property type="entry name" value="FBPtase_SBPase"/>
    <property type="match status" value="1"/>
</dbReference>
<evidence type="ECO:0000256" key="4">
    <source>
        <dbReference type="ARBA" id="ARBA00022490"/>
    </source>
</evidence>
<feature type="binding site" evidence="9">
    <location>
        <position position="273"/>
    </location>
    <ligand>
        <name>Mg(2+)</name>
        <dbReference type="ChEBI" id="CHEBI:18420"/>
        <label>2</label>
    </ligand>
</feature>
<dbReference type="GO" id="GO:0042132">
    <property type="term" value="F:fructose 1,6-bisphosphate 1-phosphatase activity"/>
    <property type="evidence" value="ECO:0007669"/>
    <property type="project" value="UniProtKB-EC"/>
</dbReference>
<keyword evidence="7 9" id="KW-0460">Magnesium</keyword>
<feature type="binding site" evidence="9">
    <location>
        <position position="108"/>
    </location>
    <ligand>
        <name>Mg(2+)</name>
        <dbReference type="ChEBI" id="CHEBI:18420"/>
        <label>1</label>
    </ligand>
</feature>
<proteinExistence type="inferred from homology"/>
<comment type="caution">
    <text evidence="9">Lacks conserved residue(s) required for the propagation of feature annotation.</text>
</comment>
<feature type="domain" description="Fructose-1-6-bisphosphatase class I N-terminal" evidence="11">
    <location>
        <begin position="4"/>
        <end position="187"/>
    </location>
</feature>
<evidence type="ECO:0000256" key="2">
    <source>
        <dbReference type="ARBA" id="ARBA00005215"/>
    </source>
</evidence>
<dbReference type="SUPFAM" id="SSF56655">
    <property type="entry name" value="Carbohydrate phosphatase"/>
    <property type="match status" value="1"/>
</dbReference>
<keyword evidence="8 9" id="KW-0119">Carbohydrate metabolism</keyword>
<evidence type="ECO:0000256" key="10">
    <source>
        <dbReference type="RuleBase" id="RU000508"/>
    </source>
</evidence>
<evidence type="ECO:0000256" key="1">
    <source>
        <dbReference type="ARBA" id="ARBA00001273"/>
    </source>
</evidence>
<feature type="binding site" evidence="9">
    <location>
        <begin position="111"/>
        <end position="114"/>
    </location>
    <ligand>
        <name>substrate</name>
    </ligand>
</feature>
<evidence type="ECO:0000259" key="12">
    <source>
        <dbReference type="Pfam" id="PF18913"/>
    </source>
</evidence>
<comment type="catalytic activity">
    <reaction evidence="1 9">
        <text>beta-D-fructose 1,6-bisphosphate + H2O = beta-D-fructose 6-phosphate + phosphate</text>
        <dbReference type="Rhea" id="RHEA:11064"/>
        <dbReference type="ChEBI" id="CHEBI:15377"/>
        <dbReference type="ChEBI" id="CHEBI:32966"/>
        <dbReference type="ChEBI" id="CHEBI:43474"/>
        <dbReference type="ChEBI" id="CHEBI:57634"/>
        <dbReference type="EC" id="3.1.3.11"/>
    </reaction>
</comment>
<evidence type="ECO:0000256" key="8">
    <source>
        <dbReference type="ARBA" id="ARBA00023277"/>
    </source>
</evidence>
<feature type="binding site" evidence="9">
    <location>
        <position position="88"/>
    </location>
    <ligand>
        <name>Mg(2+)</name>
        <dbReference type="ChEBI" id="CHEBI:18420"/>
        <label>1</label>
    </ligand>
</feature>
<dbReference type="Pfam" id="PF00316">
    <property type="entry name" value="FBPase"/>
    <property type="match status" value="1"/>
</dbReference>
<comment type="subcellular location">
    <subcellularLocation>
        <location evidence="9">Cytoplasm</location>
    </subcellularLocation>
</comment>
<feature type="binding site" evidence="9">
    <location>
        <position position="110"/>
    </location>
    <ligand>
        <name>Mg(2+)</name>
        <dbReference type="ChEBI" id="CHEBI:18420"/>
        <label>1</label>
    </ligand>
</feature>
<dbReference type="RefSeq" id="WP_400880917.1">
    <property type="nucleotide sequence ID" value="NZ_JBIWXY010000001.1"/>
</dbReference>
<dbReference type="PRINTS" id="PR00115">
    <property type="entry name" value="F16BPHPHTASE"/>
</dbReference>
<dbReference type="CDD" id="cd00354">
    <property type="entry name" value="FBPase"/>
    <property type="match status" value="1"/>
</dbReference>
<keyword evidence="5 9" id="KW-0479">Metal-binding</keyword>
<dbReference type="InterPro" id="IPR020548">
    <property type="entry name" value="Fructose_bisphosphatase_AS"/>
</dbReference>
<dbReference type="PANTHER" id="PTHR11556">
    <property type="entry name" value="FRUCTOSE-1,6-BISPHOSPHATASE-RELATED"/>
    <property type="match status" value="1"/>
</dbReference>
<evidence type="ECO:0000313" key="13">
    <source>
        <dbReference type="EMBL" id="MFJ5445946.1"/>
    </source>
</evidence>
<dbReference type="HAMAP" id="MF_01855">
    <property type="entry name" value="FBPase_class1"/>
    <property type="match status" value="1"/>
</dbReference>
<name>A0ABW8GKP6_9PROT</name>
<dbReference type="InterPro" id="IPR033391">
    <property type="entry name" value="FBPase_N"/>
</dbReference>
<comment type="pathway">
    <text evidence="2">Carbohydrate biosynthesis; Calvin cycle.</text>
</comment>
<feature type="binding site" evidence="9">
    <location>
        <position position="111"/>
    </location>
    <ligand>
        <name>Mg(2+)</name>
        <dbReference type="ChEBI" id="CHEBI:18420"/>
        <label>2</label>
    </ligand>
</feature>
<dbReference type="PANTHER" id="PTHR11556:SF35">
    <property type="entry name" value="SEDOHEPTULOSE-1,7-BISPHOSPHATASE, CHLOROPLASTIC"/>
    <property type="match status" value="1"/>
</dbReference>
<dbReference type="PIRSF" id="PIRSF500210">
    <property type="entry name" value="FBPtase"/>
    <property type="match status" value="1"/>
</dbReference>
<dbReference type="EC" id="3.1.3.11" evidence="9"/>
<dbReference type="Gene3D" id="3.30.540.10">
    <property type="entry name" value="Fructose-1,6-Bisphosphatase, subunit A, domain 1"/>
    <property type="match status" value="1"/>
</dbReference>
<keyword evidence="14" id="KW-1185">Reference proteome</keyword>
<evidence type="ECO:0000256" key="3">
    <source>
        <dbReference type="ARBA" id="ARBA00010941"/>
    </source>
</evidence>
<evidence type="ECO:0000256" key="5">
    <source>
        <dbReference type="ARBA" id="ARBA00022723"/>
    </source>
</evidence>
<feature type="binding site" evidence="9">
    <location>
        <position position="108"/>
    </location>
    <ligand>
        <name>Mg(2+)</name>
        <dbReference type="ChEBI" id="CHEBI:18420"/>
        <label>2</label>
    </ligand>
</feature>
<dbReference type="EMBL" id="JBIWXY010000001">
    <property type="protein sequence ID" value="MFJ5445946.1"/>
    <property type="molecule type" value="Genomic_DNA"/>
</dbReference>
<reference evidence="13 14" key="1">
    <citation type="submission" date="2024-11" db="EMBL/GenBank/DDBJ databases">
        <authorList>
            <person name="Kaparullina E.N."/>
            <person name="Delegan Y.A."/>
            <person name="Doronina N.V."/>
        </authorList>
    </citation>
    <scope>NUCLEOTIDE SEQUENCE [LARGE SCALE GENOMIC DNA]</scope>
    <source>
        <strain evidence="13 14">7sh_L</strain>
    </source>
</reference>
<dbReference type="InterPro" id="IPR000146">
    <property type="entry name" value="FBPase_class-1"/>
</dbReference>
<comment type="similarity">
    <text evidence="3 9 10">Belongs to the FBPase class 1 family.</text>
</comment>
<dbReference type="Gene3D" id="3.40.190.80">
    <property type="match status" value="1"/>
</dbReference>
<evidence type="ECO:0000256" key="6">
    <source>
        <dbReference type="ARBA" id="ARBA00022801"/>
    </source>
</evidence>
<gene>
    <name evidence="9" type="primary">fbp</name>
    <name evidence="13" type="ORF">ACIKP9_06855</name>
</gene>
<dbReference type="InterPro" id="IPR028343">
    <property type="entry name" value="FBPtase"/>
</dbReference>
<dbReference type="Proteomes" id="UP001617669">
    <property type="component" value="Unassembled WGS sequence"/>
</dbReference>
<dbReference type="NCBIfam" id="NF006779">
    <property type="entry name" value="PRK09293.1-3"/>
    <property type="match status" value="1"/>
</dbReference>
<keyword evidence="4 9" id="KW-0963">Cytoplasm</keyword>